<evidence type="ECO:0000313" key="6">
    <source>
        <dbReference type="EMBL" id="OAV62072.1"/>
    </source>
</evidence>
<dbReference type="SUPFAM" id="SSF52540">
    <property type="entry name" value="P-loop containing nucleoside triphosphate hydrolases"/>
    <property type="match status" value="2"/>
</dbReference>
<feature type="domain" description="ABC transporter" evidence="5">
    <location>
        <begin position="8"/>
        <end position="262"/>
    </location>
</feature>
<dbReference type="Gene3D" id="3.40.50.300">
    <property type="entry name" value="P-loop containing nucleotide triphosphate hydrolases"/>
    <property type="match status" value="2"/>
</dbReference>
<evidence type="ECO:0000256" key="4">
    <source>
        <dbReference type="ARBA" id="ARBA00022840"/>
    </source>
</evidence>
<reference evidence="6 7" key="1">
    <citation type="submission" date="2016-04" db="EMBL/GenBank/DDBJ databases">
        <title>First whole genome shotgun sequence of the bacterium Enteractinococcus sp. strain UASWS1574.</title>
        <authorList>
            <person name="Crovadore J."/>
            <person name="Chablais R."/>
            <person name="Lefort F."/>
        </authorList>
    </citation>
    <scope>NUCLEOTIDE SEQUENCE [LARGE SCALE GENOMIC DNA]</scope>
    <source>
        <strain evidence="6 7">UASWS1574</strain>
    </source>
</reference>
<proteinExistence type="inferred from homology"/>
<dbReference type="STRING" id="1837282.A6F49_07150"/>
<comment type="caution">
    <text evidence="6">The sequence shown here is derived from an EMBL/GenBank/DDBJ whole genome shotgun (WGS) entry which is preliminary data.</text>
</comment>
<evidence type="ECO:0000256" key="2">
    <source>
        <dbReference type="ARBA" id="ARBA00022448"/>
    </source>
</evidence>
<sequence>MQPCSPVLNVRNLRVVAEDSTEVLHKVHFGLFRGEMLGLVGQTGAGKTTAGLACLAYFRRGVDYVSGSLMLNPVDGTEPFELLDLDAETIRSLRGRRIAYVPPNPATALTPAMRVGEHLLDALAMHNYGTTDADRRARVAQVLANVGLPQDDEFQQHWPHELAGDQPQRLTLAMAFVLTPDVVIFDEPTLGLDVVAQHRVVETIRHLSLTHNIAGLYLTRDPGIAASISHRIAVMHNGEIVETTTPEQALTAPEHPVTRSLFSAVPDAAAANDLTATPGPTPGRSAQHGRRAGAGEHLLAVEDLSVSYRKHQALRRITLDIAPGECTFVFGQTGAGKTTLAQAIAGLLPRYQGAVKLRSRTLSRRVRRRSPADRLDVQYLIGSPTASFNPHRIIGESLSVPLETSGSTPADQRRKTVAAALKAVGLDAAFYDRYPAELSAEQLRRAVIARALVSAPSVLVCDDVTAALDATAQASIIALLKSLRHSHGLTILFLASDIRWARHVATRIAVLYQGHIIEHGTVDEVLTNPTNDYTKALLSHTVGLNPGVPRA</sequence>
<keyword evidence="4" id="KW-0067">ATP-binding</keyword>
<dbReference type="Pfam" id="PF00005">
    <property type="entry name" value="ABC_tran"/>
    <property type="match status" value="2"/>
</dbReference>
<organism evidence="6 7">
    <name type="scientific">Enteractinococcus helveticum</name>
    <dbReference type="NCBI Taxonomy" id="1837282"/>
    <lineage>
        <taxon>Bacteria</taxon>
        <taxon>Bacillati</taxon>
        <taxon>Actinomycetota</taxon>
        <taxon>Actinomycetes</taxon>
        <taxon>Micrococcales</taxon>
        <taxon>Micrococcaceae</taxon>
    </lineage>
</organism>
<dbReference type="SMART" id="SM00382">
    <property type="entry name" value="AAA"/>
    <property type="match status" value="2"/>
</dbReference>
<dbReference type="PANTHER" id="PTHR43776">
    <property type="entry name" value="TRANSPORT ATP-BINDING PROTEIN"/>
    <property type="match status" value="1"/>
</dbReference>
<dbReference type="Proteomes" id="UP000078292">
    <property type="component" value="Unassembled WGS sequence"/>
</dbReference>
<evidence type="ECO:0000256" key="1">
    <source>
        <dbReference type="ARBA" id="ARBA00005417"/>
    </source>
</evidence>
<dbReference type="Pfam" id="PF08352">
    <property type="entry name" value="oligo_HPY"/>
    <property type="match status" value="1"/>
</dbReference>
<dbReference type="GO" id="GO:0005524">
    <property type="term" value="F:ATP binding"/>
    <property type="evidence" value="ECO:0007669"/>
    <property type="project" value="UniProtKB-KW"/>
</dbReference>
<dbReference type="EMBL" id="LXEY01000014">
    <property type="protein sequence ID" value="OAV62072.1"/>
    <property type="molecule type" value="Genomic_DNA"/>
</dbReference>
<comment type="similarity">
    <text evidence="1">Belongs to the ABC transporter superfamily.</text>
</comment>
<evidence type="ECO:0000313" key="7">
    <source>
        <dbReference type="Proteomes" id="UP000078292"/>
    </source>
</evidence>
<dbReference type="OrthoDB" id="4008250at2"/>
<accession>A0A1B7M0W0</accession>
<evidence type="ECO:0000256" key="3">
    <source>
        <dbReference type="ARBA" id="ARBA00022741"/>
    </source>
</evidence>
<dbReference type="CDD" id="cd03257">
    <property type="entry name" value="ABC_NikE_OppD_transporters"/>
    <property type="match status" value="1"/>
</dbReference>
<dbReference type="InterPro" id="IPR003439">
    <property type="entry name" value="ABC_transporter-like_ATP-bd"/>
</dbReference>
<evidence type="ECO:0000259" key="5">
    <source>
        <dbReference type="PROSITE" id="PS50893"/>
    </source>
</evidence>
<dbReference type="GO" id="GO:0016887">
    <property type="term" value="F:ATP hydrolysis activity"/>
    <property type="evidence" value="ECO:0007669"/>
    <property type="project" value="InterPro"/>
</dbReference>
<name>A0A1B7M0W0_9MICC</name>
<dbReference type="InterPro" id="IPR027417">
    <property type="entry name" value="P-loop_NTPase"/>
</dbReference>
<keyword evidence="3" id="KW-0547">Nucleotide-binding</keyword>
<feature type="domain" description="ABC transporter" evidence="5">
    <location>
        <begin position="299"/>
        <end position="538"/>
    </location>
</feature>
<dbReference type="PANTHER" id="PTHR43776:SF7">
    <property type="entry name" value="D,D-DIPEPTIDE TRANSPORT ATP-BINDING PROTEIN DDPF-RELATED"/>
    <property type="match status" value="1"/>
</dbReference>
<dbReference type="InterPro" id="IPR050319">
    <property type="entry name" value="ABC_transp_ATP-bind"/>
</dbReference>
<protein>
    <recommendedName>
        <fullName evidence="5">ABC transporter domain-containing protein</fullName>
    </recommendedName>
</protein>
<dbReference type="InterPro" id="IPR013563">
    <property type="entry name" value="Oligopep_ABC_C"/>
</dbReference>
<keyword evidence="2" id="KW-0813">Transport</keyword>
<dbReference type="GO" id="GO:0015833">
    <property type="term" value="P:peptide transport"/>
    <property type="evidence" value="ECO:0007669"/>
    <property type="project" value="InterPro"/>
</dbReference>
<keyword evidence="7" id="KW-1185">Reference proteome</keyword>
<gene>
    <name evidence="6" type="ORF">A6F49_07150</name>
</gene>
<dbReference type="InterPro" id="IPR003593">
    <property type="entry name" value="AAA+_ATPase"/>
</dbReference>
<dbReference type="RefSeq" id="WP_043057266.1">
    <property type="nucleotide sequence ID" value="NZ_LXEY01000014.1"/>
</dbReference>
<dbReference type="GO" id="GO:0055085">
    <property type="term" value="P:transmembrane transport"/>
    <property type="evidence" value="ECO:0007669"/>
    <property type="project" value="UniProtKB-ARBA"/>
</dbReference>
<dbReference type="AlphaFoldDB" id="A0A1B7M0W0"/>
<dbReference type="PROSITE" id="PS50893">
    <property type="entry name" value="ABC_TRANSPORTER_2"/>
    <property type="match status" value="2"/>
</dbReference>